<dbReference type="InterPro" id="IPR036890">
    <property type="entry name" value="HATPase_C_sf"/>
</dbReference>
<evidence type="ECO:0000313" key="9">
    <source>
        <dbReference type="EMBL" id="SDC13312.1"/>
    </source>
</evidence>
<keyword evidence="7" id="KW-1133">Transmembrane helix</keyword>
<evidence type="ECO:0000313" key="10">
    <source>
        <dbReference type="Proteomes" id="UP000199494"/>
    </source>
</evidence>
<evidence type="ECO:0000256" key="1">
    <source>
        <dbReference type="ARBA" id="ARBA00000085"/>
    </source>
</evidence>
<dbReference type="EC" id="2.7.13.3" evidence="2"/>
<evidence type="ECO:0000256" key="7">
    <source>
        <dbReference type="SAM" id="Phobius"/>
    </source>
</evidence>
<dbReference type="GO" id="GO:0000160">
    <property type="term" value="P:phosphorelay signal transduction system"/>
    <property type="evidence" value="ECO:0007669"/>
    <property type="project" value="TreeGrafter"/>
</dbReference>
<dbReference type="AlphaFoldDB" id="A0A222VNF9"/>
<dbReference type="InterPro" id="IPR003594">
    <property type="entry name" value="HATPase_dom"/>
</dbReference>
<evidence type="ECO:0000256" key="5">
    <source>
        <dbReference type="ARBA" id="ARBA00022777"/>
    </source>
</evidence>
<dbReference type="PANTHER" id="PTHR45436">
    <property type="entry name" value="SENSOR HISTIDINE KINASE YKOH"/>
    <property type="match status" value="1"/>
</dbReference>
<feature type="compositionally biased region" description="Low complexity" evidence="6">
    <location>
        <begin position="751"/>
        <end position="760"/>
    </location>
</feature>
<dbReference type="KEGG" id="pmad:BAY61_10845"/>
<dbReference type="GO" id="GO:0005886">
    <property type="term" value="C:plasma membrane"/>
    <property type="evidence" value="ECO:0007669"/>
    <property type="project" value="TreeGrafter"/>
</dbReference>
<dbReference type="InterPro" id="IPR050428">
    <property type="entry name" value="TCS_sensor_his_kinase"/>
</dbReference>
<feature type="compositionally biased region" description="Low complexity" evidence="6">
    <location>
        <begin position="772"/>
        <end position="782"/>
    </location>
</feature>
<proteinExistence type="predicted"/>
<feature type="compositionally biased region" description="Low complexity" evidence="6">
    <location>
        <begin position="660"/>
        <end position="685"/>
    </location>
</feature>
<evidence type="ECO:0000256" key="2">
    <source>
        <dbReference type="ARBA" id="ARBA00012438"/>
    </source>
</evidence>
<feature type="compositionally biased region" description="Polar residues" evidence="6">
    <location>
        <begin position="842"/>
        <end position="853"/>
    </location>
</feature>
<dbReference type="SMART" id="SM00387">
    <property type="entry name" value="HATPase_c"/>
    <property type="match status" value="1"/>
</dbReference>
<keyword evidence="10" id="KW-1185">Reference proteome</keyword>
<evidence type="ECO:0000256" key="3">
    <source>
        <dbReference type="ARBA" id="ARBA00022553"/>
    </source>
</evidence>
<reference evidence="9 10" key="1">
    <citation type="submission" date="2016-10" db="EMBL/GenBank/DDBJ databases">
        <authorList>
            <person name="de Groot N.N."/>
        </authorList>
    </citation>
    <scope>NUCLEOTIDE SEQUENCE [LARGE SCALE GENOMIC DNA]</scope>
    <source>
        <strain evidence="9 10">CGMCC 4.5506</strain>
    </source>
</reference>
<gene>
    <name evidence="9" type="ORF">SAMN05421630_101536</name>
</gene>
<dbReference type="Gene3D" id="3.30.565.10">
    <property type="entry name" value="Histidine kinase-like ATPase, C-terminal domain"/>
    <property type="match status" value="1"/>
</dbReference>
<keyword evidence="4" id="KW-0808">Transferase</keyword>
<dbReference type="RefSeq" id="WP_245865982.1">
    <property type="nucleotide sequence ID" value="NZ_CP016353.1"/>
</dbReference>
<feature type="domain" description="Histidine kinase/HSP90-like ATPase" evidence="8">
    <location>
        <begin position="543"/>
        <end position="655"/>
    </location>
</feature>
<dbReference type="InterPro" id="IPR013587">
    <property type="entry name" value="Nitrate/nitrite_sensing"/>
</dbReference>
<dbReference type="Gene3D" id="6.10.340.10">
    <property type="match status" value="1"/>
</dbReference>
<protein>
    <recommendedName>
        <fullName evidence="2">histidine kinase</fullName>
        <ecNumber evidence="2">2.7.13.3</ecNumber>
    </recommendedName>
</protein>
<feature type="region of interest" description="Disordered" evidence="6">
    <location>
        <begin position="1"/>
        <end position="22"/>
    </location>
</feature>
<name>A0A222VNF9_9PSEU</name>
<evidence type="ECO:0000256" key="4">
    <source>
        <dbReference type="ARBA" id="ARBA00022679"/>
    </source>
</evidence>
<accession>A0A222VNF9</accession>
<dbReference type="Pfam" id="PF08376">
    <property type="entry name" value="NIT"/>
    <property type="match status" value="1"/>
</dbReference>
<feature type="transmembrane region" description="Helical" evidence="7">
    <location>
        <begin position="340"/>
        <end position="361"/>
    </location>
</feature>
<feature type="compositionally biased region" description="Polar residues" evidence="6">
    <location>
        <begin position="946"/>
        <end position="957"/>
    </location>
</feature>
<dbReference type="Proteomes" id="UP000199494">
    <property type="component" value="Unassembled WGS sequence"/>
</dbReference>
<dbReference type="PANTHER" id="PTHR45436:SF5">
    <property type="entry name" value="SENSOR HISTIDINE KINASE TRCS"/>
    <property type="match status" value="1"/>
</dbReference>
<dbReference type="SUPFAM" id="SSF55874">
    <property type="entry name" value="ATPase domain of HSP90 chaperone/DNA topoisomerase II/histidine kinase"/>
    <property type="match status" value="1"/>
</dbReference>
<feature type="region of interest" description="Disordered" evidence="6">
    <location>
        <begin position="945"/>
        <end position="1178"/>
    </location>
</feature>
<evidence type="ECO:0000259" key="8">
    <source>
        <dbReference type="SMART" id="SM00387"/>
    </source>
</evidence>
<sequence length="1178" mass="123670">MTVAGEGQVPVGKLLGQPAPKPSRWRAATRWRDWSLPVKLGAITLIPIIVALALGGVTLGSQLGEADRYERVDALVKLDTSAAALLDGVQRERALTADALTQGTGAASAELREARAAVDAAAGPVNAAAGPAVELEPGIAGQRQDVADQLGGLAELRERVGAGQVGPIEAVTEYTALTTALLNLDTALVSGMGDTEIGATPSALHNLLVAKEEVSLQQALIGYGIGRSGLAPSEFNQVRTSDVRLTDRLAEFGSAATESQRQDFDSSVRGEAFDERDRIVKGVLAAQDTGSGEAFRTETAQQWRGLSGSVFTSMGEVGDRLGGQLAATASDLAGGASTTVVVLAVLFVVALLLAAAVVFLVTRQLLRSLKVLRTTALDVAEHGLPEAVRTIQEGRSQSAELSPTPVHTDDEIGQVARAFDAVHAEALRLAAEQAGMRTGYASVFVNLSRRSQSLVQRQLQLIERLERDEEDADQLATLFQLDHLATRMRRNNENLMVLSGAEPGRRSGQPVSATDVLRAAVSEIEQYQRVVVQTPPSVRIVGYAAGDLVRLAAELLDNATAFSAPETQVTVATRLMEDGSLTVDIMDKGIGMNEAEVAEANARLTEAGSVDLATSRRMGLFVVGRLAGRHNFGVVLHGGKDIVGVRATVSVPAELVMGAQQQQQPSGTSAQQVPAVAAVPETPAQPSAPHPATPLPPKTPGGLPRRKPNGTRRPGVLQDLAGGAVRQSPSDTEVSGTALFTPIGKEEQQQAKEAAPAWPDAADEAREKAESESAAEVTAAFAKPDLEEPTPDERTESEPETEGALARSTPTERIDPTVHSGQPGAGSAATRPEDEPEPAAPSSTKVTAKSGSPTAAAKAPEVDPLSGEALFEATGTVVSDWWSAATTASDAERRAQRARSVSETTPIFDEMLSAWFRSVSESPSETSGGAKKEWDFAADERWRTVQAVSRTSPSDYTQAGLPRRRKGEQLLPGSAAAGQASASAARAAVAKAPPPPQQPSRDPADVRGRLSSFQQGVSRGRRHRQAESATRQGRSAEQERPTTSAGLPQRQPRKPARQGTTPPPQAEVPSQAVSGSGSGQAPASEWAFAADERWSAVQAASQSGPPNYTAAGLPRRRKGAQLLPGSLSSAAGQASRPKAERDPADVRGRLSSFQQGIRRGRHRTAQASESSQEKVEGE</sequence>
<keyword evidence="5 9" id="KW-0418">Kinase</keyword>
<dbReference type="GO" id="GO:0004673">
    <property type="term" value="F:protein histidine kinase activity"/>
    <property type="evidence" value="ECO:0007669"/>
    <property type="project" value="UniProtKB-EC"/>
</dbReference>
<organism evidence="9 10">
    <name type="scientific">Prauserella marina</name>
    <dbReference type="NCBI Taxonomy" id="530584"/>
    <lineage>
        <taxon>Bacteria</taxon>
        <taxon>Bacillati</taxon>
        <taxon>Actinomycetota</taxon>
        <taxon>Actinomycetes</taxon>
        <taxon>Pseudonocardiales</taxon>
        <taxon>Pseudonocardiaceae</taxon>
        <taxon>Prauserella</taxon>
    </lineage>
</organism>
<feature type="transmembrane region" description="Helical" evidence="7">
    <location>
        <begin position="40"/>
        <end position="61"/>
    </location>
</feature>
<feature type="region of interest" description="Disordered" evidence="6">
    <location>
        <begin position="660"/>
        <end position="864"/>
    </location>
</feature>
<feature type="compositionally biased region" description="Pro residues" evidence="6">
    <location>
        <begin position="686"/>
        <end position="699"/>
    </location>
</feature>
<feature type="compositionally biased region" description="Low complexity" evidence="6">
    <location>
        <begin position="1068"/>
        <end position="1084"/>
    </location>
</feature>
<keyword evidence="7" id="KW-0812">Transmembrane</keyword>
<dbReference type="STRING" id="530584.SAMN05421630_101536"/>
<dbReference type="EMBL" id="FMZE01000001">
    <property type="protein sequence ID" value="SDC13312.1"/>
    <property type="molecule type" value="Genomic_DNA"/>
</dbReference>
<feature type="compositionally biased region" description="Basic and acidic residues" evidence="6">
    <location>
        <begin position="1137"/>
        <end position="1148"/>
    </location>
</feature>
<comment type="catalytic activity">
    <reaction evidence="1">
        <text>ATP + protein L-histidine = ADP + protein N-phospho-L-histidine.</text>
        <dbReference type="EC" id="2.7.13.3"/>
    </reaction>
</comment>
<evidence type="ECO:0000256" key="6">
    <source>
        <dbReference type="SAM" id="MobiDB-lite"/>
    </source>
</evidence>
<dbReference type="Pfam" id="PF02518">
    <property type="entry name" value="HATPase_c"/>
    <property type="match status" value="1"/>
</dbReference>
<keyword evidence="7" id="KW-0472">Membrane</keyword>
<feature type="compositionally biased region" description="Low complexity" evidence="6">
    <location>
        <begin position="972"/>
        <end position="991"/>
    </location>
</feature>
<keyword evidence="3" id="KW-0597">Phosphoprotein</keyword>